<dbReference type="EMBL" id="LYUD01000099">
    <property type="protein sequence ID" value="OAZ72516.1"/>
    <property type="molecule type" value="Genomic_DNA"/>
</dbReference>
<dbReference type="GO" id="GO:0016491">
    <property type="term" value="F:oxidoreductase activity"/>
    <property type="evidence" value="ECO:0007669"/>
    <property type="project" value="InterPro"/>
</dbReference>
<organism evidence="3 4">
    <name type="scientific">Acetobacter pasteurianus</name>
    <name type="common">Acetobacter turbidans</name>
    <dbReference type="NCBI Taxonomy" id="438"/>
    <lineage>
        <taxon>Bacteria</taxon>
        <taxon>Pseudomonadati</taxon>
        <taxon>Pseudomonadota</taxon>
        <taxon>Alphaproteobacteria</taxon>
        <taxon>Acetobacterales</taxon>
        <taxon>Acetobacteraceae</taxon>
        <taxon>Acetobacter</taxon>
    </lineage>
</organism>
<dbReference type="OrthoDB" id="9772594at2"/>
<dbReference type="PIRSF" id="PIRSF038984">
    <property type="entry name" value="FAD_binding_protein"/>
    <property type="match status" value="1"/>
</dbReference>
<dbReference type="Proteomes" id="UP000093796">
    <property type="component" value="Unassembled WGS sequence"/>
</dbReference>
<dbReference type="InterPro" id="IPR028348">
    <property type="entry name" value="FAD-binding_protein"/>
</dbReference>
<dbReference type="PATRIC" id="fig|438.15.peg.1220"/>
<dbReference type="PANTHER" id="PTHR42842:SF3">
    <property type="entry name" value="FAD_NAD(P)-BINDING OXIDOREDUCTASE FAMILY PROTEIN"/>
    <property type="match status" value="1"/>
</dbReference>
<dbReference type="Pfam" id="PF07992">
    <property type="entry name" value="Pyr_redox_2"/>
    <property type="match status" value="1"/>
</dbReference>
<accession>A0A1A0DCE9</accession>
<name>A0A1A0DCE9_ACEPA</name>
<reference evidence="3 4" key="1">
    <citation type="submission" date="2016-05" db="EMBL/GenBank/DDBJ databases">
        <title>Genome sequencing of Acetobacter pasteurianus strain SRCM100623.</title>
        <authorList>
            <person name="Song Y.R."/>
        </authorList>
    </citation>
    <scope>NUCLEOTIDE SEQUENCE [LARGE SCALE GENOMIC DNA]</scope>
    <source>
        <strain evidence="3 4">SRCM100623</strain>
    </source>
</reference>
<protein>
    <submittedName>
        <fullName evidence="3">Uncharacterized protein</fullName>
    </submittedName>
</protein>
<dbReference type="Gene3D" id="3.30.70.2700">
    <property type="match status" value="1"/>
</dbReference>
<comment type="caution">
    <text evidence="3">The sequence shown here is derived from an EMBL/GenBank/DDBJ whole genome shotgun (WGS) entry which is preliminary data.</text>
</comment>
<evidence type="ECO:0000259" key="1">
    <source>
        <dbReference type="Pfam" id="PF07992"/>
    </source>
</evidence>
<evidence type="ECO:0000313" key="4">
    <source>
        <dbReference type="Proteomes" id="UP000093796"/>
    </source>
</evidence>
<dbReference type="AlphaFoldDB" id="A0A1A0DCE9"/>
<dbReference type="InterPro" id="IPR049516">
    <property type="entry name" value="FAD-depend_C"/>
</dbReference>
<proteinExistence type="predicted"/>
<feature type="domain" description="FAD-dependent protein C-terminal" evidence="2">
    <location>
        <begin position="295"/>
        <end position="491"/>
    </location>
</feature>
<dbReference type="PANTHER" id="PTHR42842">
    <property type="entry name" value="FAD/NAD(P)-BINDING OXIDOREDUCTASE"/>
    <property type="match status" value="1"/>
</dbReference>
<dbReference type="RefSeq" id="WP_003629040.1">
    <property type="nucleotide sequence ID" value="NZ_LYUD01000099.1"/>
</dbReference>
<evidence type="ECO:0000313" key="3">
    <source>
        <dbReference type="EMBL" id="OAZ72516.1"/>
    </source>
</evidence>
<dbReference type="InterPro" id="IPR023753">
    <property type="entry name" value="FAD/NAD-binding_dom"/>
</dbReference>
<feature type="domain" description="FAD/NAD(P)-binding" evidence="1">
    <location>
        <begin position="109"/>
        <end position="279"/>
    </location>
</feature>
<dbReference type="SUPFAM" id="SSF51905">
    <property type="entry name" value="FAD/NAD(P)-binding domain"/>
    <property type="match status" value="1"/>
</dbReference>
<dbReference type="Gene3D" id="3.50.50.60">
    <property type="entry name" value="FAD/NAD(P)-binding domain"/>
    <property type="match status" value="2"/>
</dbReference>
<evidence type="ECO:0000259" key="2">
    <source>
        <dbReference type="Pfam" id="PF21688"/>
    </source>
</evidence>
<dbReference type="eggNOG" id="COG2509">
    <property type="taxonomic scope" value="Bacteria"/>
</dbReference>
<gene>
    <name evidence="3" type="ORF">SRCM100623_01056</name>
</gene>
<dbReference type="InterPro" id="IPR036188">
    <property type="entry name" value="FAD/NAD-bd_sf"/>
</dbReference>
<sequence>MLRLTELRLPLDHSPQALAQAICERLNISPDALEHYSVFKRGHDARKRVAIKLVYAVDCTVKDEAAVLARYRAAHPKDNHVQPSPNMEWVPPITNGAELAAKPGYKRPIVIGAGPCGFMAALVLARMGLRPLLLERGKVVRERTVDTFALWRRSELTPESNVQFGEGGAGTFSDGKLYSQVKDPRFLGRKVLEEFVKAGAPEDILYLAHPHIGTFRLVSMVEHIRREVEEAGGEYRFQTRVDGLVLNPQTRAVEGVRTADGEVIDSDHVILAVGHSARDTFAMLQAEDVAMQAKPFSIGVRIEHPQSVIDVAQFGPSAGNELLGAAEYRLVHHASNGRGVYSFCMCPGGTVVAATSEEGQVVTNGMSQYSRAERNANSGIVVELRPGVDYPDDPLAGMAFQRQWERKAFELGGKDYRAPAQRVGDFLAGRPSTTLGDVVPSYKPGVTPSDLSKCLPDFVVEALREALPKFDRKIHGFAMEDAVMTGVETRTSSPLRIPRNEVGQSINTPGLYPAGEGAGYAGGILSASMDGIRIAEAVALDMAGKPVTLPPR</sequence>
<dbReference type="Pfam" id="PF21688">
    <property type="entry name" value="FAD-depend_C"/>
    <property type="match status" value="1"/>
</dbReference>